<dbReference type="EMBL" id="CAJVQB010125798">
    <property type="protein sequence ID" value="CAG8853548.1"/>
    <property type="molecule type" value="Genomic_DNA"/>
</dbReference>
<protein>
    <submittedName>
        <fullName evidence="1">2122_t:CDS:1</fullName>
    </submittedName>
</protein>
<keyword evidence="2" id="KW-1185">Reference proteome</keyword>
<proteinExistence type="predicted"/>
<reference evidence="1 2" key="1">
    <citation type="submission" date="2021-06" db="EMBL/GenBank/DDBJ databases">
        <authorList>
            <person name="Kallberg Y."/>
            <person name="Tangrot J."/>
            <person name="Rosling A."/>
        </authorList>
    </citation>
    <scope>NUCLEOTIDE SEQUENCE [LARGE SCALE GENOMIC DNA]</scope>
    <source>
        <strain evidence="1 2">120-4 pot B 10/14</strain>
    </source>
</reference>
<sequence>TSTVYSQTPNIQTSIGWILDNQIRIKFCVAIPNAPNSTHAET</sequence>
<accession>A0ABN7XE64</accession>
<evidence type="ECO:0000313" key="1">
    <source>
        <dbReference type="EMBL" id="CAG8853548.1"/>
    </source>
</evidence>
<gene>
    <name evidence="1" type="ORF">GMARGA_LOCUS42369</name>
</gene>
<organism evidence="1 2">
    <name type="scientific">Gigaspora margarita</name>
    <dbReference type="NCBI Taxonomy" id="4874"/>
    <lineage>
        <taxon>Eukaryota</taxon>
        <taxon>Fungi</taxon>
        <taxon>Fungi incertae sedis</taxon>
        <taxon>Mucoromycota</taxon>
        <taxon>Glomeromycotina</taxon>
        <taxon>Glomeromycetes</taxon>
        <taxon>Diversisporales</taxon>
        <taxon>Gigasporaceae</taxon>
        <taxon>Gigaspora</taxon>
    </lineage>
</organism>
<feature type="non-terminal residue" evidence="1">
    <location>
        <position position="42"/>
    </location>
</feature>
<comment type="caution">
    <text evidence="1">The sequence shown here is derived from an EMBL/GenBank/DDBJ whole genome shotgun (WGS) entry which is preliminary data.</text>
</comment>
<dbReference type="Proteomes" id="UP000789901">
    <property type="component" value="Unassembled WGS sequence"/>
</dbReference>
<feature type="non-terminal residue" evidence="1">
    <location>
        <position position="1"/>
    </location>
</feature>
<evidence type="ECO:0000313" key="2">
    <source>
        <dbReference type="Proteomes" id="UP000789901"/>
    </source>
</evidence>
<name>A0ABN7XE64_GIGMA</name>